<keyword evidence="10" id="KW-1185">Reference proteome</keyword>
<dbReference type="AlphaFoldDB" id="A0AAV0Z5N9"/>
<dbReference type="PANTHER" id="PTHR33228">
    <property type="entry name" value="PROTEIN GLUTAMINE DUMPER 4-RELATED"/>
    <property type="match status" value="1"/>
</dbReference>
<keyword evidence="5" id="KW-0029">Amino-acid transport</keyword>
<keyword evidence="3" id="KW-0813">Transport</keyword>
<evidence type="ECO:0000313" key="9">
    <source>
        <dbReference type="EMBL" id="CAI8592017.1"/>
    </source>
</evidence>
<gene>
    <name evidence="9" type="ORF">VFH_I018320</name>
</gene>
<comment type="subcellular location">
    <subcellularLocation>
        <location evidence="1">Membrane</location>
        <topology evidence="1">Single-pass membrane protein</topology>
    </subcellularLocation>
</comment>
<dbReference type="GO" id="GO:0016020">
    <property type="term" value="C:membrane"/>
    <property type="evidence" value="ECO:0007669"/>
    <property type="project" value="UniProtKB-SubCell"/>
</dbReference>
<organism evidence="9 10">
    <name type="scientific">Vicia faba</name>
    <name type="common">Broad bean</name>
    <name type="synonym">Faba vulgaris</name>
    <dbReference type="NCBI Taxonomy" id="3906"/>
    <lineage>
        <taxon>Eukaryota</taxon>
        <taxon>Viridiplantae</taxon>
        <taxon>Streptophyta</taxon>
        <taxon>Embryophyta</taxon>
        <taxon>Tracheophyta</taxon>
        <taxon>Spermatophyta</taxon>
        <taxon>Magnoliopsida</taxon>
        <taxon>eudicotyledons</taxon>
        <taxon>Gunneridae</taxon>
        <taxon>Pentapetalae</taxon>
        <taxon>rosids</taxon>
        <taxon>fabids</taxon>
        <taxon>Fabales</taxon>
        <taxon>Fabaceae</taxon>
        <taxon>Papilionoideae</taxon>
        <taxon>50 kb inversion clade</taxon>
        <taxon>NPAAA clade</taxon>
        <taxon>Hologalegina</taxon>
        <taxon>IRL clade</taxon>
        <taxon>Fabeae</taxon>
        <taxon>Vicia</taxon>
    </lineage>
</organism>
<evidence type="ECO:0000256" key="1">
    <source>
        <dbReference type="ARBA" id="ARBA00004167"/>
    </source>
</evidence>
<evidence type="ECO:0000256" key="5">
    <source>
        <dbReference type="ARBA" id="ARBA00022970"/>
    </source>
</evidence>
<keyword evidence="7 8" id="KW-0472">Membrane</keyword>
<evidence type="ECO:0000256" key="6">
    <source>
        <dbReference type="ARBA" id="ARBA00022989"/>
    </source>
</evidence>
<dbReference type="GO" id="GO:0080143">
    <property type="term" value="P:regulation of amino acid export"/>
    <property type="evidence" value="ECO:0007669"/>
    <property type="project" value="InterPro"/>
</dbReference>
<dbReference type="EMBL" id="OX451735">
    <property type="protein sequence ID" value="CAI8592017.1"/>
    <property type="molecule type" value="Genomic_DNA"/>
</dbReference>
<evidence type="ECO:0000256" key="7">
    <source>
        <dbReference type="ARBA" id="ARBA00023136"/>
    </source>
</evidence>
<evidence type="ECO:0000313" key="10">
    <source>
        <dbReference type="Proteomes" id="UP001157006"/>
    </source>
</evidence>
<reference evidence="9 10" key="1">
    <citation type="submission" date="2023-01" db="EMBL/GenBank/DDBJ databases">
        <authorList>
            <person name="Kreplak J."/>
        </authorList>
    </citation>
    <scope>NUCLEOTIDE SEQUENCE [LARGE SCALE GENOMIC DNA]</scope>
</reference>
<accession>A0AAV0Z5N9</accession>
<proteinExistence type="inferred from homology"/>
<feature type="transmembrane region" description="Helical" evidence="8">
    <location>
        <begin position="30"/>
        <end position="53"/>
    </location>
</feature>
<evidence type="ECO:0000256" key="2">
    <source>
        <dbReference type="ARBA" id="ARBA00009977"/>
    </source>
</evidence>
<comment type="similarity">
    <text evidence="2">Belongs to the GLUTAMINE DUMPER 1 (TC 9.B.60) family.</text>
</comment>
<keyword evidence="6 8" id="KW-1133">Transmembrane helix</keyword>
<keyword evidence="4 8" id="KW-0812">Transmembrane</keyword>
<evidence type="ECO:0000256" key="3">
    <source>
        <dbReference type="ARBA" id="ARBA00022448"/>
    </source>
</evidence>
<evidence type="ECO:0000256" key="4">
    <source>
        <dbReference type="ARBA" id="ARBA00022692"/>
    </source>
</evidence>
<evidence type="ECO:0000256" key="8">
    <source>
        <dbReference type="SAM" id="Phobius"/>
    </source>
</evidence>
<dbReference type="Proteomes" id="UP001157006">
    <property type="component" value="Chromosome 1S"/>
</dbReference>
<dbReference type="GO" id="GO:0006865">
    <property type="term" value="P:amino acid transport"/>
    <property type="evidence" value="ECO:0007669"/>
    <property type="project" value="UniProtKB-KW"/>
</dbReference>
<dbReference type="InterPro" id="IPR040359">
    <property type="entry name" value="GDU"/>
</dbReference>
<sequence length="115" mass="12390">MGPSNSSMNNVSTSQAELASLKNLRSPVPYLFGGLAIMCGVIAIALLILACSFRRYSSSFSSNDEEKSSEMCVMDVDQVSLEPKIVVVMPGENNPTYLAMPVSSVSHIDQQTLQN</sequence>
<name>A0AAV0Z5N9_VICFA</name>
<dbReference type="PANTHER" id="PTHR33228:SF64">
    <property type="entry name" value="PROTEIN, PUTATIVE-RELATED"/>
    <property type="match status" value="1"/>
</dbReference>
<protein>
    <submittedName>
        <fullName evidence="9">Uncharacterized protein</fullName>
    </submittedName>
</protein>